<evidence type="ECO:0000313" key="2">
    <source>
        <dbReference type="Proteomes" id="UP001589575"/>
    </source>
</evidence>
<dbReference type="EMBL" id="JBHMFI010000001">
    <property type="protein sequence ID" value="MFB9071101.1"/>
    <property type="molecule type" value="Genomic_DNA"/>
</dbReference>
<proteinExistence type="predicted"/>
<reference evidence="1 2" key="1">
    <citation type="submission" date="2024-09" db="EMBL/GenBank/DDBJ databases">
        <authorList>
            <person name="Sun Q."/>
            <person name="Mori K."/>
        </authorList>
    </citation>
    <scope>NUCLEOTIDE SEQUENCE [LARGE SCALE GENOMIC DNA]</scope>
    <source>
        <strain evidence="1 2">CCM 7609</strain>
    </source>
</reference>
<dbReference type="Proteomes" id="UP001589575">
    <property type="component" value="Unassembled WGS sequence"/>
</dbReference>
<sequence length="101" mass="10530">MVQSQSVQGGDVPPQSPQIVDHLRGQRHGLGQGDSGGDFALSWIGGCRRRREGGGQRRTADAGWREHRGIAGVVGGARAGVTGLGVRGAGAPSVRRPGRRR</sequence>
<gene>
    <name evidence="1" type="ORF">ACFFX0_07805</name>
</gene>
<evidence type="ECO:0000313" key="1">
    <source>
        <dbReference type="EMBL" id="MFB9071101.1"/>
    </source>
</evidence>
<comment type="caution">
    <text evidence="1">The sequence shown here is derived from an EMBL/GenBank/DDBJ whole genome shotgun (WGS) entry which is preliminary data.</text>
</comment>
<keyword evidence="2" id="KW-1185">Reference proteome</keyword>
<name>A0ABV5FWQ5_9MICC</name>
<protein>
    <submittedName>
        <fullName evidence="1">Uncharacterized protein</fullName>
    </submittedName>
</protein>
<organism evidence="1 2">
    <name type="scientific">Citricoccus parietis</name>
    <dbReference type="NCBI Taxonomy" id="592307"/>
    <lineage>
        <taxon>Bacteria</taxon>
        <taxon>Bacillati</taxon>
        <taxon>Actinomycetota</taxon>
        <taxon>Actinomycetes</taxon>
        <taxon>Micrococcales</taxon>
        <taxon>Micrococcaceae</taxon>
        <taxon>Citricoccus</taxon>
    </lineage>
</organism>
<accession>A0ABV5FWQ5</accession>